<dbReference type="Ensembl" id="ENSCCRT00000111926.1">
    <property type="protein sequence ID" value="ENSCCRP00000162387.1"/>
    <property type="gene ID" value="ENSCCRG00000080804.1"/>
</dbReference>
<dbReference type="PANTHER" id="PTHR45913:SF19">
    <property type="entry name" value="LOW QUALITY PROTEIN: ZINC FINGER BED DOMAIN-CONTAINING PROTEIN 5-LIKE"/>
    <property type="match status" value="1"/>
</dbReference>
<reference evidence="1" key="1">
    <citation type="submission" date="2025-08" db="UniProtKB">
        <authorList>
            <consortium name="Ensembl"/>
        </authorList>
    </citation>
    <scope>IDENTIFICATION</scope>
</reference>
<dbReference type="PANTHER" id="PTHR45913">
    <property type="entry name" value="EPM2A-INTERACTING PROTEIN 1"/>
    <property type="match status" value="1"/>
</dbReference>
<keyword evidence="2" id="KW-1185">Reference proteome</keyword>
<name>A0A9J8BY73_CYPCA</name>
<reference evidence="1" key="2">
    <citation type="submission" date="2025-09" db="UniProtKB">
        <authorList>
            <consortium name="Ensembl"/>
        </authorList>
    </citation>
    <scope>IDENTIFICATION</scope>
</reference>
<dbReference type="InterPro" id="IPR012337">
    <property type="entry name" value="RNaseH-like_sf"/>
</dbReference>
<protein>
    <recommendedName>
        <fullName evidence="3">DUF4371 domain-containing protein</fullName>
    </recommendedName>
</protein>
<evidence type="ECO:0000313" key="1">
    <source>
        <dbReference type="Ensembl" id="ENSCCRP00000162387.1"/>
    </source>
</evidence>
<dbReference type="OMA" id="VEGMAVK"/>
<sequence length="470" mass="54695">MLRWQENLQNFSRENFKPFKVRKKFRRISDMAQDVKEQVLYSVRNSPFFALQIDESTDVASCAQLLTYVRYVKNMDIQEEFLFSSPLPTNTTGEHIFNKLNEFVRKNDIDWERCCGICSDGAKSMTGRHSGLISRVKEVAPRAVWTHCTIHRQALAAKKMPNDLRSVLEEAVKIVNLIKARPLNARLFHVLCNELGAHYKQLLLHTEVRWLSRGRVLSRLFDLREEVLLFLSNVQSSLTKYMSDSSWIARLAYLSDIFERLNTLNTSLQGSDCNVFSAFEQVSSFRRKLDLWATRVEKGCLYMFPTLADFMQEAVPTVVPIQPLVAEHLRGLCQQFTHYFSNEKIQDEWIRNPFKFKPAESDALSIQHEEALIDLTSNHELEQMITHSSIGHFWLSIQNEYPELTQRALRKILPFVSTYLCESGFSVLTFIKNKYRSRLQVEDDLRLFLTSLQPRISLLCAARKQMHTAH</sequence>
<organism evidence="1 2">
    <name type="scientific">Cyprinus carpio carpio</name>
    <dbReference type="NCBI Taxonomy" id="630221"/>
    <lineage>
        <taxon>Eukaryota</taxon>
        <taxon>Metazoa</taxon>
        <taxon>Chordata</taxon>
        <taxon>Craniata</taxon>
        <taxon>Vertebrata</taxon>
        <taxon>Euteleostomi</taxon>
        <taxon>Actinopterygii</taxon>
        <taxon>Neopterygii</taxon>
        <taxon>Teleostei</taxon>
        <taxon>Ostariophysi</taxon>
        <taxon>Cypriniformes</taxon>
        <taxon>Cyprinidae</taxon>
        <taxon>Cyprininae</taxon>
        <taxon>Cyprinus</taxon>
    </lineage>
</organism>
<dbReference type="Proteomes" id="UP001108240">
    <property type="component" value="Unplaced"/>
</dbReference>
<evidence type="ECO:0000313" key="2">
    <source>
        <dbReference type="Proteomes" id="UP001108240"/>
    </source>
</evidence>
<proteinExistence type="predicted"/>
<dbReference type="GeneTree" id="ENSGT00940000160436"/>
<dbReference type="SUPFAM" id="SSF53098">
    <property type="entry name" value="Ribonuclease H-like"/>
    <property type="match status" value="1"/>
</dbReference>
<accession>A0A9J8BY73</accession>
<evidence type="ECO:0008006" key="3">
    <source>
        <dbReference type="Google" id="ProtNLM"/>
    </source>
</evidence>
<dbReference type="AlphaFoldDB" id="A0A9J8BY73"/>